<accession>A0A1I3YEL2</accession>
<dbReference type="EC" id="4.2.1.1" evidence="2"/>
<reference evidence="8 9" key="1">
    <citation type="submission" date="2016-10" db="EMBL/GenBank/DDBJ databases">
        <authorList>
            <person name="de Groot N.N."/>
        </authorList>
    </citation>
    <scope>NUCLEOTIDE SEQUENCE [LARGE SCALE GENOMIC DNA]</scope>
    <source>
        <strain evidence="8 9">NE2</strain>
    </source>
</reference>
<proteinExistence type="inferred from homology"/>
<evidence type="ECO:0000256" key="3">
    <source>
        <dbReference type="ARBA" id="ARBA00022723"/>
    </source>
</evidence>
<dbReference type="Gene3D" id="3.10.200.10">
    <property type="entry name" value="Alpha carbonic anhydrase"/>
    <property type="match status" value="1"/>
</dbReference>
<dbReference type="PANTHER" id="PTHR18952:SF265">
    <property type="entry name" value="CARBONIC ANHYDRASE"/>
    <property type="match status" value="1"/>
</dbReference>
<dbReference type="STRING" id="1612308.SAMN05444581_105222"/>
<evidence type="ECO:0000259" key="7">
    <source>
        <dbReference type="PROSITE" id="PS51144"/>
    </source>
</evidence>
<keyword evidence="3" id="KW-0479">Metal-binding</keyword>
<evidence type="ECO:0000256" key="1">
    <source>
        <dbReference type="ARBA" id="ARBA00010718"/>
    </source>
</evidence>
<dbReference type="PROSITE" id="PS51144">
    <property type="entry name" value="ALPHA_CA_2"/>
    <property type="match status" value="1"/>
</dbReference>
<dbReference type="GO" id="GO:0004089">
    <property type="term" value="F:carbonate dehydratase activity"/>
    <property type="evidence" value="ECO:0007669"/>
    <property type="project" value="UniProtKB-EC"/>
</dbReference>
<keyword evidence="9" id="KW-1185">Reference proteome</keyword>
<organism evidence="8 9">
    <name type="scientific">Methylocapsa palsarum</name>
    <dbReference type="NCBI Taxonomy" id="1612308"/>
    <lineage>
        <taxon>Bacteria</taxon>
        <taxon>Pseudomonadati</taxon>
        <taxon>Pseudomonadota</taxon>
        <taxon>Alphaproteobacteria</taxon>
        <taxon>Hyphomicrobiales</taxon>
        <taxon>Beijerinckiaceae</taxon>
        <taxon>Methylocapsa</taxon>
    </lineage>
</organism>
<comment type="catalytic activity">
    <reaction evidence="6">
        <text>hydrogencarbonate + H(+) = CO2 + H2O</text>
        <dbReference type="Rhea" id="RHEA:10748"/>
        <dbReference type="ChEBI" id="CHEBI:15377"/>
        <dbReference type="ChEBI" id="CHEBI:15378"/>
        <dbReference type="ChEBI" id="CHEBI:16526"/>
        <dbReference type="ChEBI" id="CHEBI:17544"/>
        <dbReference type="EC" id="4.2.1.1"/>
    </reaction>
</comment>
<dbReference type="Pfam" id="PF00194">
    <property type="entry name" value="Carb_anhydrase"/>
    <property type="match status" value="1"/>
</dbReference>
<protein>
    <recommendedName>
        <fullName evidence="2">carbonic anhydrase</fullName>
        <ecNumber evidence="2">4.2.1.1</ecNumber>
    </recommendedName>
</protein>
<dbReference type="SUPFAM" id="SSF51069">
    <property type="entry name" value="Carbonic anhydrase"/>
    <property type="match status" value="1"/>
</dbReference>
<evidence type="ECO:0000313" key="8">
    <source>
        <dbReference type="EMBL" id="SFK30314.1"/>
    </source>
</evidence>
<gene>
    <name evidence="8" type="ORF">SAMN05444581_105222</name>
</gene>
<evidence type="ECO:0000256" key="4">
    <source>
        <dbReference type="ARBA" id="ARBA00022833"/>
    </source>
</evidence>
<dbReference type="InterPro" id="IPR001148">
    <property type="entry name" value="CA_dom"/>
</dbReference>
<dbReference type="CDD" id="cd03124">
    <property type="entry name" value="alpha_CA_prokaryotic_like"/>
    <property type="match status" value="1"/>
</dbReference>
<evidence type="ECO:0000256" key="5">
    <source>
        <dbReference type="ARBA" id="ARBA00023239"/>
    </source>
</evidence>
<dbReference type="AlphaFoldDB" id="A0A1I3YEL2"/>
<dbReference type="Proteomes" id="UP000198755">
    <property type="component" value="Unassembled WGS sequence"/>
</dbReference>
<dbReference type="InterPro" id="IPR041891">
    <property type="entry name" value="Alpha_CA_prokaryot-like"/>
</dbReference>
<sequence>MGLLPTARGYYRYAGSLTTPPCSETVEWMILKQPLEVDAQDIEAFAKLYPHNARPVQKINRRFVLRFV</sequence>
<keyword evidence="4" id="KW-0862">Zinc</keyword>
<evidence type="ECO:0000256" key="2">
    <source>
        <dbReference type="ARBA" id="ARBA00012925"/>
    </source>
</evidence>
<evidence type="ECO:0000256" key="6">
    <source>
        <dbReference type="ARBA" id="ARBA00048348"/>
    </source>
</evidence>
<dbReference type="EMBL" id="FOSN01000005">
    <property type="protein sequence ID" value="SFK30314.1"/>
    <property type="molecule type" value="Genomic_DNA"/>
</dbReference>
<keyword evidence="5" id="KW-0456">Lyase</keyword>
<dbReference type="PANTHER" id="PTHR18952">
    <property type="entry name" value="CARBONIC ANHYDRASE"/>
    <property type="match status" value="1"/>
</dbReference>
<dbReference type="InterPro" id="IPR023561">
    <property type="entry name" value="Carbonic_anhydrase_a-class"/>
</dbReference>
<evidence type="ECO:0000313" key="9">
    <source>
        <dbReference type="Proteomes" id="UP000198755"/>
    </source>
</evidence>
<name>A0A1I3YEL2_9HYPH</name>
<comment type="similarity">
    <text evidence="1">Belongs to the alpha-carbonic anhydrase family.</text>
</comment>
<dbReference type="GO" id="GO:0008270">
    <property type="term" value="F:zinc ion binding"/>
    <property type="evidence" value="ECO:0007669"/>
    <property type="project" value="InterPro"/>
</dbReference>
<dbReference type="InterPro" id="IPR036398">
    <property type="entry name" value="CA_dom_sf"/>
</dbReference>
<feature type="domain" description="Alpha-carbonic anhydrase" evidence="7">
    <location>
        <begin position="1"/>
        <end position="68"/>
    </location>
</feature>